<evidence type="ECO:0000313" key="1">
    <source>
        <dbReference type="EMBL" id="MBP1861529.1"/>
    </source>
</evidence>
<organism evidence="1 2">
    <name type="scientific">Rhizobium herbae</name>
    <dbReference type="NCBI Taxonomy" id="508661"/>
    <lineage>
        <taxon>Bacteria</taxon>
        <taxon>Pseudomonadati</taxon>
        <taxon>Pseudomonadota</taxon>
        <taxon>Alphaproteobacteria</taxon>
        <taxon>Hyphomicrobiales</taxon>
        <taxon>Rhizobiaceae</taxon>
        <taxon>Rhizobium/Agrobacterium group</taxon>
        <taxon>Rhizobium</taxon>
    </lineage>
</organism>
<accession>A0ABS4EU93</accession>
<protein>
    <submittedName>
        <fullName evidence="1">Uncharacterized protein</fullName>
    </submittedName>
</protein>
<evidence type="ECO:0000313" key="2">
    <source>
        <dbReference type="Proteomes" id="UP000823786"/>
    </source>
</evidence>
<gene>
    <name evidence="1" type="ORF">J2Z75_005058</name>
</gene>
<keyword evidence="2" id="KW-1185">Reference proteome</keyword>
<reference evidence="1 2" key="1">
    <citation type="submission" date="2021-03" db="EMBL/GenBank/DDBJ databases">
        <title>Genomic Encyclopedia of Type Strains, Phase IV (KMG-IV): sequencing the most valuable type-strain genomes for metagenomic binning, comparative biology and taxonomic classification.</title>
        <authorList>
            <person name="Goeker M."/>
        </authorList>
    </citation>
    <scope>NUCLEOTIDE SEQUENCE [LARGE SCALE GENOMIC DNA]</scope>
    <source>
        <strain evidence="1 2">DSM 26427</strain>
    </source>
</reference>
<name>A0ABS4EU93_9HYPH</name>
<proteinExistence type="predicted"/>
<dbReference type="EMBL" id="JAGGJV010000011">
    <property type="protein sequence ID" value="MBP1861529.1"/>
    <property type="molecule type" value="Genomic_DNA"/>
</dbReference>
<sequence>MAPLKTQRWMMPSGDHPGEHFASMTQYGRAPLSEGALVGGHPYLDVTRYFVTLFCDGGYLTANASITAMNGPNLGGQEGGREADLNPAYTEMLYMLDFRS</sequence>
<comment type="caution">
    <text evidence="1">The sequence shown here is derived from an EMBL/GenBank/DDBJ whole genome shotgun (WGS) entry which is preliminary data.</text>
</comment>
<dbReference type="Proteomes" id="UP000823786">
    <property type="component" value="Unassembled WGS sequence"/>
</dbReference>